<keyword evidence="4" id="KW-0539">Nucleus</keyword>
<keyword evidence="2" id="KW-0805">Transcription regulation</keyword>
<evidence type="ECO:0000313" key="7">
    <source>
        <dbReference type="Proteomes" id="UP000006882"/>
    </source>
</evidence>
<dbReference type="Pfam" id="PF08265">
    <property type="entry name" value="YL1_C"/>
    <property type="match status" value="1"/>
</dbReference>
<dbReference type="SMART" id="SM00993">
    <property type="entry name" value="YL1_C"/>
    <property type="match status" value="1"/>
</dbReference>
<dbReference type="GO" id="GO:0006338">
    <property type="term" value="P:chromatin remodeling"/>
    <property type="evidence" value="ECO:0000318"/>
    <property type="project" value="GO_Central"/>
</dbReference>
<dbReference type="InterPro" id="IPR029525">
    <property type="entry name" value="INO80C/Ies6"/>
</dbReference>
<dbReference type="PANTHER" id="PTHR31200">
    <property type="entry name" value="INO80 COMPLEX SUBUNIT C"/>
    <property type="match status" value="1"/>
</dbReference>
<dbReference type="Proteomes" id="UP000006882">
    <property type="component" value="Chromosome G4"/>
</dbReference>
<dbReference type="STRING" id="3760.M5WKK5"/>
<dbReference type="AlphaFoldDB" id="M5WKK5"/>
<dbReference type="eggNOG" id="KOG4137">
    <property type="taxonomic scope" value="Eukaryota"/>
</dbReference>
<dbReference type="OMA" id="NIECAPS"/>
<keyword evidence="3" id="KW-0804">Transcription</keyword>
<comment type="subcellular location">
    <subcellularLocation>
        <location evidence="1">Nucleus</location>
    </subcellularLocation>
</comment>
<evidence type="ECO:0000256" key="2">
    <source>
        <dbReference type="ARBA" id="ARBA00023015"/>
    </source>
</evidence>
<protein>
    <recommendedName>
        <fullName evidence="5">Vps72/YL1 C-terminal domain-containing protein</fullName>
    </recommendedName>
</protein>
<evidence type="ECO:0000256" key="3">
    <source>
        <dbReference type="ARBA" id="ARBA00023163"/>
    </source>
</evidence>
<evidence type="ECO:0000256" key="4">
    <source>
        <dbReference type="ARBA" id="ARBA00023242"/>
    </source>
</evidence>
<keyword evidence="7" id="KW-1185">Reference proteome</keyword>
<reference evidence="6 7" key="1">
    <citation type="journal article" date="2013" name="Nat. Genet.">
        <title>The high-quality draft genome of peach (Prunus persica) identifies unique patterns of genetic diversity, domestication and genome evolution.</title>
        <authorList>
            <consortium name="International Peach Genome Initiative"/>
            <person name="Verde I."/>
            <person name="Abbott A.G."/>
            <person name="Scalabrin S."/>
            <person name="Jung S."/>
            <person name="Shu S."/>
            <person name="Marroni F."/>
            <person name="Zhebentyayeva T."/>
            <person name="Dettori M.T."/>
            <person name="Grimwood J."/>
            <person name="Cattonaro F."/>
            <person name="Zuccolo A."/>
            <person name="Rossini L."/>
            <person name="Jenkins J."/>
            <person name="Vendramin E."/>
            <person name="Meisel L.A."/>
            <person name="Decroocq V."/>
            <person name="Sosinski B."/>
            <person name="Prochnik S."/>
            <person name="Mitros T."/>
            <person name="Policriti A."/>
            <person name="Cipriani G."/>
            <person name="Dondini L."/>
            <person name="Ficklin S."/>
            <person name="Goodstein D.M."/>
            <person name="Xuan P."/>
            <person name="Del Fabbro C."/>
            <person name="Aramini V."/>
            <person name="Copetti D."/>
            <person name="Gonzalez S."/>
            <person name="Horner D.S."/>
            <person name="Falchi R."/>
            <person name="Lucas S."/>
            <person name="Mica E."/>
            <person name="Maldonado J."/>
            <person name="Lazzari B."/>
            <person name="Bielenberg D."/>
            <person name="Pirona R."/>
            <person name="Miculan M."/>
            <person name="Barakat A."/>
            <person name="Testolin R."/>
            <person name="Stella A."/>
            <person name="Tartarini S."/>
            <person name="Tonutti P."/>
            <person name="Arus P."/>
            <person name="Orellana A."/>
            <person name="Wells C."/>
            <person name="Main D."/>
            <person name="Vizzotto G."/>
            <person name="Silva H."/>
            <person name="Salamini F."/>
            <person name="Schmutz J."/>
            <person name="Morgante M."/>
            <person name="Rokhsar D.S."/>
        </authorList>
    </citation>
    <scope>NUCLEOTIDE SEQUENCE [LARGE SCALE GENOMIC DNA]</scope>
    <source>
        <strain evidence="7">cv. Nemared</strain>
    </source>
</reference>
<dbReference type="GO" id="GO:0031011">
    <property type="term" value="C:Ino80 complex"/>
    <property type="evidence" value="ECO:0007669"/>
    <property type="project" value="InterPro"/>
</dbReference>
<organism evidence="6 7">
    <name type="scientific">Prunus persica</name>
    <name type="common">Peach</name>
    <name type="synonym">Amygdalus persica</name>
    <dbReference type="NCBI Taxonomy" id="3760"/>
    <lineage>
        <taxon>Eukaryota</taxon>
        <taxon>Viridiplantae</taxon>
        <taxon>Streptophyta</taxon>
        <taxon>Embryophyta</taxon>
        <taxon>Tracheophyta</taxon>
        <taxon>Spermatophyta</taxon>
        <taxon>Magnoliopsida</taxon>
        <taxon>eudicotyledons</taxon>
        <taxon>Gunneridae</taxon>
        <taxon>Pentapetalae</taxon>
        <taxon>rosids</taxon>
        <taxon>fabids</taxon>
        <taxon>Rosales</taxon>
        <taxon>Rosaceae</taxon>
        <taxon>Amygdaloideae</taxon>
        <taxon>Amygdaleae</taxon>
        <taxon>Prunus</taxon>
    </lineage>
</organism>
<dbReference type="PANTHER" id="PTHR31200:SF1">
    <property type="entry name" value="INO80 COMPLEX SUBUNIT C"/>
    <property type="match status" value="1"/>
</dbReference>
<feature type="domain" description="Vps72/YL1 C-terminal" evidence="5">
    <location>
        <begin position="58"/>
        <end position="87"/>
    </location>
</feature>
<evidence type="ECO:0000313" key="6">
    <source>
        <dbReference type="EMBL" id="ONI10266.1"/>
    </source>
</evidence>
<proteinExistence type="predicted"/>
<accession>M5WKK5</accession>
<name>M5WKK5_PRUPE</name>
<sequence>MWGRHWKHLKQIIQAENYQNYPPHEPNFFTFIPLWYFEFSVLERYFFKKRMSMHPCKRICDITGYEAAYHDPSTNLRYANADSFPIEYVQTYPALRNAAVVFK</sequence>
<gene>
    <name evidence="6" type="ORF">PRUPE_4G038000</name>
</gene>
<evidence type="ECO:0000259" key="5">
    <source>
        <dbReference type="SMART" id="SM00993"/>
    </source>
</evidence>
<dbReference type="InterPro" id="IPR013272">
    <property type="entry name" value="Vps72/YL1_C"/>
</dbReference>
<evidence type="ECO:0000256" key="1">
    <source>
        <dbReference type="ARBA" id="ARBA00004123"/>
    </source>
</evidence>
<dbReference type="HOGENOM" id="CLU_2268450_0_0_1"/>
<dbReference type="EMBL" id="CM007654">
    <property type="protein sequence ID" value="ONI10266.1"/>
    <property type="molecule type" value="Genomic_DNA"/>
</dbReference>
<dbReference type="Gramene" id="ONI10266">
    <property type="protein sequence ID" value="ONI10266"/>
    <property type="gene ID" value="PRUPE_4G038000"/>
</dbReference>